<proteinExistence type="predicted"/>
<dbReference type="Pfam" id="PF10090">
    <property type="entry name" value="HPTransfase"/>
    <property type="match status" value="1"/>
</dbReference>
<evidence type="ECO:0000313" key="3">
    <source>
        <dbReference type="EMBL" id="QJE73549.1"/>
    </source>
</evidence>
<dbReference type="InterPro" id="IPR036890">
    <property type="entry name" value="HATPase_C_sf"/>
</dbReference>
<feature type="region of interest" description="Disordered" evidence="1">
    <location>
        <begin position="196"/>
        <end position="241"/>
    </location>
</feature>
<feature type="compositionally biased region" description="Pro residues" evidence="1">
    <location>
        <begin position="201"/>
        <end position="216"/>
    </location>
</feature>
<evidence type="ECO:0000259" key="2">
    <source>
        <dbReference type="Pfam" id="PF10090"/>
    </source>
</evidence>
<sequence length="273" mass="28576">MPVTLSVRAVELLCSRLCHDLVSPVGAINNGVELIEETGLADGGEALDLIADSADAAAKRLKLFRLAFGAAGGQDGISAADARAVLEGWFRGGKVALSWTATLPTAPPGFFKLLLAAGVLAEEGLPRGGSLRVDGDAGRLTLAAQGTGAALRPEVRVALGGDQPDAELTPAASWPMWPRGWPWPMASPWPWARRRRAASPWPSPRPEPGKFPPPPHSCGQAPGPCVSAPDLTPDRTNPDVRSKGIVLPLSKKVCSPLPGRTGRAINSIVVRRI</sequence>
<dbReference type="Proteomes" id="UP000501891">
    <property type="component" value="Chromosome"/>
</dbReference>
<protein>
    <recommendedName>
        <fullName evidence="2">Histidine phosphotransferase ChpT C-terminal domain-containing protein</fullName>
    </recommendedName>
</protein>
<dbReference type="EMBL" id="CP051775">
    <property type="protein sequence ID" value="QJE73549.1"/>
    <property type="molecule type" value="Genomic_DNA"/>
</dbReference>
<feature type="compositionally biased region" description="Basic and acidic residues" evidence="1">
    <location>
        <begin position="232"/>
        <end position="241"/>
    </location>
</feature>
<dbReference type="InterPro" id="IPR018762">
    <property type="entry name" value="ChpT_C"/>
</dbReference>
<feature type="domain" description="Histidine phosphotransferase ChpT C-terminal" evidence="2">
    <location>
        <begin position="80"/>
        <end position="173"/>
    </location>
</feature>
<dbReference type="AlphaFoldDB" id="A0A858R7J9"/>
<name>A0A858R7J9_9PROT</name>
<dbReference type="KEGG" id="acru:HHL28_11035"/>
<evidence type="ECO:0000256" key="1">
    <source>
        <dbReference type="SAM" id="MobiDB-lite"/>
    </source>
</evidence>
<dbReference type="Gene3D" id="1.10.287.130">
    <property type="match status" value="1"/>
</dbReference>
<organism evidence="3 4">
    <name type="scientific">Aerophototrophica crusticola</name>
    <dbReference type="NCBI Taxonomy" id="1709002"/>
    <lineage>
        <taxon>Bacteria</taxon>
        <taxon>Pseudomonadati</taxon>
        <taxon>Pseudomonadota</taxon>
        <taxon>Alphaproteobacteria</taxon>
        <taxon>Rhodospirillales</taxon>
        <taxon>Rhodospirillaceae</taxon>
        <taxon>Aerophototrophica</taxon>
    </lineage>
</organism>
<keyword evidence="4" id="KW-1185">Reference proteome</keyword>
<evidence type="ECO:0000313" key="4">
    <source>
        <dbReference type="Proteomes" id="UP000501891"/>
    </source>
</evidence>
<dbReference type="Gene3D" id="3.30.565.10">
    <property type="entry name" value="Histidine kinase-like ATPase, C-terminal domain"/>
    <property type="match status" value="1"/>
</dbReference>
<reference evidence="3" key="1">
    <citation type="submission" date="2020-04" db="EMBL/GenBank/DDBJ databases">
        <title>A desert anoxygenic phototrophic bacterium fixes CO2 using RubisCO under aerobic conditions.</title>
        <authorList>
            <person name="Tang K."/>
        </authorList>
    </citation>
    <scope>NUCLEOTIDE SEQUENCE [LARGE SCALE GENOMIC DNA]</scope>
    <source>
        <strain evidence="3">MIMtkB3</strain>
    </source>
</reference>
<accession>A0A858R7J9</accession>
<gene>
    <name evidence="3" type="ORF">HHL28_11035</name>
</gene>